<dbReference type="VEuPathDB" id="FungiDB:CJI96_0004554"/>
<dbReference type="VEuPathDB" id="FungiDB:CJI97_004855"/>
<feature type="transmembrane region" description="Helical" evidence="2">
    <location>
        <begin position="234"/>
        <end position="252"/>
    </location>
</feature>
<organism evidence="3 4">
    <name type="scientific">Candidozyma auris</name>
    <name type="common">Yeast</name>
    <name type="synonym">Candida auris</name>
    <dbReference type="NCBI Taxonomy" id="498019"/>
    <lineage>
        <taxon>Eukaryota</taxon>
        <taxon>Fungi</taxon>
        <taxon>Dikarya</taxon>
        <taxon>Ascomycota</taxon>
        <taxon>Saccharomycotina</taxon>
        <taxon>Pichiomycetes</taxon>
        <taxon>Metschnikowiaceae</taxon>
        <taxon>Candidozyma</taxon>
    </lineage>
</organism>
<proteinExistence type="predicted"/>
<gene>
    <name evidence="3" type="ORF">QG37_07651</name>
</gene>
<evidence type="ECO:0000313" key="4">
    <source>
        <dbReference type="Proteomes" id="UP000037122"/>
    </source>
</evidence>
<feature type="transmembrane region" description="Helical" evidence="2">
    <location>
        <begin position="61"/>
        <end position="80"/>
    </location>
</feature>
<reference evidence="4" key="1">
    <citation type="journal article" date="2015" name="BMC Genomics">
        <title>Draft genome of a commonly misdiagnosed multidrug resistant pathogen Candida auris.</title>
        <authorList>
            <person name="Chatterjee S."/>
            <person name="Alampalli S.V."/>
            <person name="Nageshan R.K."/>
            <person name="Chettiar S.T."/>
            <person name="Joshi S."/>
            <person name="Tatu U.S."/>
        </authorList>
    </citation>
    <scope>NUCLEOTIDE SEQUENCE [LARGE SCALE GENOMIC DNA]</scope>
    <source>
        <strain evidence="4">6684</strain>
    </source>
</reference>
<name>A0A0L0NPF7_CANAR</name>
<dbReference type="VEuPathDB" id="FungiDB:CJJ09_004611"/>
<dbReference type="VEuPathDB" id="FungiDB:B9J08_004597"/>
<evidence type="ECO:0000256" key="2">
    <source>
        <dbReference type="SAM" id="Phobius"/>
    </source>
</evidence>
<comment type="caution">
    <text evidence="3">The sequence shown here is derived from an EMBL/GenBank/DDBJ whole genome shotgun (WGS) entry which is preliminary data.</text>
</comment>
<sequence length="325" mass="36878">METRAEEWTNVEIKLESIESERTKETLNQPSESALNRVGSQDRSKHSKLVNNGIKISKLRILYCVLFLIFFSFNVSYYIGPRVSSPAFASYQIEETSATTWPNITSTVLSLLEKFVPDSSDRLAEFFPNVTAGDSRYQWYYDKLCLNKTCVKPDIWDGNIFIALMALKAAQEGKVDDLQKYFSKFTHIFSGVRKEAEDKIKEFERYHRDYDASAARLIKGMEPPTGAARPFVEIGFWFFDAIVLLMFIFSYIAARADDVALLTVICIVCLIISTIFTCPGIVKPPYPGVLEENAIGIKQGGLVIKFIILVVLQLIFIFSSIVYNL</sequence>
<keyword evidence="2" id="KW-0472">Membrane</keyword>
<feature type="transmembrane region" description="Helical" evidence="2">
    <location>
        <begin position="259"/>
        <end position="282"/>
    </location>
</feature>
<dbReference type="EMBL" id="LGST01000061">
    <property type="protein sequence ID" value="KND96027.1"/>
    <property type="molecule type" value="Genomic_DNA"/>
</dbReference>
<keyword evidence="2" id="KW-1133">Transmembrane helix</keyword>
<dbReference type="VEuPathDB" id="FungiDB:CJJ07_002782"/>
<feature type="compositionally biased region" description="Polar residues" evidence="1">
    <location>
        <begin position="26"/>
        <end position="40"/>
    </location>
</feature>
<feature type="transmembrane region" description="Helical" evidence="2">
    <location>
        <begin position="302"/>
        <end position="323"/>
    </location>
</feature>
<dbReference type="Proteomes" id="UP000037122">
    <property type="component" value="Unassembled WGS sequence"/>
</dbReference>
<dbReference type="AlphaFoldDB" id="A0A0L0NPF7"/>
<protein>
    <submittedName>
        <fullName evidence="3">Uncharacterized protein</fullName>
    </submittedName>
</protein>
<feature type="region of interest" description="Disordered" evidence="1">
    <location>
        <begin position="21"/>
        <end position="40"/>
    </location>
</feature>
<keyword evidence="2" id="KW-0812">Transmembrane</keyword>
<evidence type="ECO:0000256" key="1">
    <source>
        <dbReference type="SAM" id="MobiDB-lite"/>
    </source>
</evidence>
<evidence type="ECO:0000313" key="3">
    <source>
        <dbReference type="EMBL" id="KND96027.1"/>
    </source>
</evidence>
<dbReference type="VEuPathDB" id="FungiDB:QG37_07651"/>
<accession>A0A0L0NPF7</accession>